<evidence type="ECO:0000256" key="1">
    <source>
        <dbReference type="SAM" id="MobiDB-lite"/>
    </source>
</evidence>
<dbReference type="SUPFAM" id="SSF48371">
    <property type="entry name" value="ARM repeat"/>
    <property type="match status" value="1"/>
</dbReference>
<dbReference type="EnsemblMetazoa" id="XM_019998519.1">
    <property type="protein sequence ID" value="XP_019854078.1"/>
    <property type="gene ID" value="LOC100632418"/>
</dbReference>
<protein>
    <submittedName>
        <fullName evidence="2">Uncharacterized protein</fullName>
    </submittedName>
</protein>
<proteinExistence type="predicted"/>
<dbReference type="GO" id="GO:0000070">
    <property type="term" value="P:mitotic sister chromatid segregation"/>
    <property type="evidence" value="ECO:0007669"/>
    <property type="project" value="TreeGrafter"/>
</dbReference>
<dbReference type="GO" id="GO:0000796">
    <property type="term" value="C:condensin complex"/>
    <property type="evidence" value="ECO:0007669"/>
    <property type="project" value="TreeGrafter"/>
</dbReference>
<dbReference type="AlphaFoldDB" id="A0AAN0JBK0"/>
<dbReference type="Proteomes" id="UP000007879">
    <property type="component" value="Unassembled WGS sequence"/>
</dbReference>
<dbReference type="Gene3D" id="1.25.10.10">
    <property type="entry name" value="Leucine-rich Repeat Variant"/>
    <property type="match status" value="1"/>
</dbReference>
<feature type="region of interest" description="Disordered" evidence="1">
    <location>
        <begin position="741"/>
        <end position="776"/>
    </location>
</feature>
<reference evidence="2" key="2">
    <citation type="submission" date="2024-06" db="UniProtKB">
        <authorList>
            <consortium name="EnsemblMetazoa"/>
        </authorList>
    </citation>
    <scope>IDENTIFICATION</scope>
</reference>
<dbReference type="PANTHER" id="PTHR16199:SF4">
    <property type="entry name" value="CONDENSIN-2 COMPLEX SUBUNIT G2"/>
    <property type="match status" value="1"/>
</dbReference>
<keyword evidence="3" id="KW-1185">Reference proteome</keyword>
<dbReference type="InterPro" id="IPR016024">
    <property type="entry name" value="ARM-type_fold"/>
</dbReference>
<dbReference type="InterPro" id="IPR024741">
    <property type="entry name" value="Condensin2_G2"/>
</dbReference>
<sequence length="1197" mass="135143">MIKPSRSKSISIKEFLQSLPSNDRELVWDSLLKLCSDTMDKVAINEGDGEEDSDTLVAVEGSLSEIVATFEGIVHWVYSYITNEESPVVSDLLLELAVNLHSFMLTFSEEYFKLTDSISLMCETWWNKDLRMKELLVTNTILFILAKAHNSTKVVDLKRLWSVRESFFLLDFEDESADSIKELLLKTLISPFFLKSPEGVKFISYTFTFDIQFTDVIHSVIKSMLPDAPKWVVEAYGKVYFRAWRISSGSLLHHIETHYLQDLIHLCIHAPRKGGGGRSPFLTLRRLLNQFHSEITQRSVQEVLYRLYKPLLWRSLRVASPDVRANALTLMLDGFPLYDPNYTKPEIDEEIQRQFNLMKELLMDQSVVVRTSCVSGVCHVLSYYWEMIPAPVISDIIRIIIHQLAFDTTSSDVRIAVLQGVGVVLDQRLSHRFLKEFLPVLKAHLHDRSERVRIAFLDLLILIKGLRAIKFWTICSIDQLLACIETGSAPVIKRTISLLMDTFKPKSSSSLAALNRCVVLVRSNPLSFRRFYFEALNYMTAKDIESFMTSLLKYIGTNIDGSDLTNANKSRARQDREKKRPETNHVTLNGVSKAHQTDSNDVETECSGHESDLCVAEVSHPLCDKEVLVSLLEVVVILMEGLRLKEKDAKDFKVIPEVKSLFPKLFEYFKDTRGCHSVYLIGSLLPKSVIGSLKIKTLCDILASSEANEDPLALLVTLSRFEQEVPVLELVRRGLETGLHRDGGGKENVSETIGGERRSRRSRRKKGRDKDGVSDYDGVIPSPSVALRILNHLMTHPALYSKVKDLSHFWELIPLLQTTFGHIEDQLTAIDTAASSTERFLVESVGTYIRMTAHSMTEHKSDDKEEFHKQLEEVLLWYEEKVIPLLSTSSEKWQQILKNNKTRKRRWISQSDEDGVLNSSTPHAYLIHSLIEALLTVLSDMLMCGLIGESMDVSVSQSAIKIIDSGGLISFGHSLSVVLYQLVEVGSYSEVGSIISPSSLLTPSMLLDKILSELRLIANDQPEAFKKLWSHFKPVLSRAILMSVYHQLLIVSLSSFPIFTSLAKATLSAHVEQLRLNTSMSIPTDISELPHYTSLLVDSACRTTPSGRLFVSHLVYDVEGIDLLTDSPECLFSALHIASSLTNKSPLNEELLRLVDTCLIASKTSMTSSSLTEPEYPDVIRNIQELALSVQHRLLKT</sequence>
<dbReference type="GeneID" id="100632418"/>
<dbReference type="Pfam" id="PF12422">
    <property type="entry name" value="Condensin2nSMC"/>
    <property type="match status" value="1"/>
</dbReference>
<evidence type="ECO:0000313" key="2">
    <source>
        <dbReference type="EnsemblMetazoa" id="XP_019854078.1"/>
    </source>
</evidence>
<dbReference type="GO" id="GO:0005634">
    <property type="term" value="C:nucleus"/>
    <property type="evidence" value="ECO:0007669"/>
    <property type="project" value="InterPro"/>
</dbReference>
<dbReference type="PANTHER" id="PTHR16199">
    <property type="entry name" value="CONDENSIN-2 COMPLEX SUBUNIT G2"/>
    <property type="match status" value="1"/>
</dbReference>
<accession>A0AAN0JBK0</accession>
<organism evidence="2 3">
    <name type="scientific">Amphimedon queenslandica</name>
    <name type="common">Sponge</name>
    <dbReference type="NCBI Taxonomy" id="400682"/>
    <lineage>
        <taxon>Eukaryota</taxon>
        <taxon>Metazoa</taxon>
        <taxon>Porifera</taxon>
        <taxon>Demospongiae</taxon>
        <taxon>Heteroscleromorpha</taxon>
        <taxon>Haplosclerida</taxon>
        <taxon>Niphatidae</taxon>
        <taxon>Amphimedon</taxon>
    </lineage>
</organism>
<reference evidence="3" key="1">
    <citation type="journal article" date="2010" name="Nature">
        <title>The Amphimedon queenslandica genome and the evolution of animal complexity.</title>
        <authorList>
            <person name="Srivastava M."/>
            <person name="Simakov O."/>
            <person name="Chapman J."/>
            <person name="Fahey B."/>
            <person name="Gauthier M.E."/>
            <person name="Mitros T."/>
            <person name="Richards G.S."/>
            <person name="Conaco C."/>
            <person name="Dacre M."/>
            <person name="Hellsten U."/>
            <person name="Larroux C."/>
            <person name="Putnam N.H."/>
            <person name="Stanke M."/>
            <person name="Adamska M."/>
            <person name="Darling A."/>
            <person name="Degnan S.M."/>
            <person name="Oakley T.H."/>
            <person name="Plachetzki D.C."/>
            <person name="Zhai Y."/>
            <person name="Adamski M."/>
            <person name="Calcino A."/>
            <person name="Cummins S.F."/>
            <person name="Goodstein D.M."/>
            <person name="Harris C."/>
            <person name="Jackson D.J."/>
            <person name="Leys S.P."/>
            <person name="Shu S."/>
            <person name="Woodcroft B.J."/>
            <person name="Vervoort M."/>
            <person name="Kosik K.S."/>
            <person name="Manning G."/>
            <person name="Degnan B.M."/>
            <person name="Rokhsar D.S."/>
        </authorList>
    </citation>
    <scope>NUCLEOTIDE SEQUENCE [LARGE SCALE GENOMIC DNA]</scope>
</reference>
<dbReference type="RefSeq" id="XP_019854078.1">
    <property type="nucleotide sequence ID" value="XM_019998519.1"/>
</dbReference>
<name>A0AAN0JBK0_AMPQE</name>
<dbReference type="InterPro" id="IPR011989">
    <property type="entry name" value="ARM-like"/>
</dbReference>
<feature type="compositionally biased region" description="Basic and acidic residues" evidence="1">
    <location>
        <begin position="741"/>
        <end position="757"/>
    </location>
</feature>
<feature type="compositionally biased region" description="Basic residues" evidence="1">
    <location>
        <begin position="758"/>
        <end position="767"/>
    </location>
</feature>
<evidence type="ECO:0000313" key="3">
    <source>
        <dbReference type="Proteomes" id="UP000007879"/>
    </source>
</evidence>